<dbReference type="InterPro" id="IPR021944">
    <property type="entry name" value="DUF3560"/>
</dbReference>
<dbReference type="EMBL" id="FKBS01000025">
    <property type="protein sequence ID" value="SAI46814.1"/>
    <property type="molecule type" value="Genomic_DNA"/>
</dbReference>
<organism evidence="1 2">
    <name type="scientific">Bordetella ansorpii</name>
    <dbReference type="NCBI Taxonomy" id="288768"/>
    <lineage>
        <taxon>Bacteria</taxon>
        <taxon>Pseudomonadati</taxon>
        <taxon>Pseudomonadota</taxon>
        <taxon>Betaproteobacteria</taxon>
        <taxon>Burkholderiales</taxon>
        <taxon>Alcaligenaceae</taxon>
        <taxon>Bordetella</taxon>
    </lineage>
</organism>
<dbReference type="AlphaFoldDB" id="A0A157QMI1"/>
<dbReference type="OrthoDB" id="32195at2"/>
<gene>
    <name evidence="1" type="ORF">SAMEA1982600_03723</name>
</gene>
<dbReference type="RefSeq" id="WP_066416762.1">
    <property type="nucleotide sequence ID" value="NZ_FKBS01000025.1"/>
</dbReference>
<evidence type="ECO:0000313" key="2">
    <source>
        <dbReference type="Proteomes" id="UP000077037"/>
    </source>
</evidence>
<evidence type="ECO:0000313" key="1">
    <source>
        <dbReference type="EMBL" id="SAI46814.1"/>
    </source>
</evidence>
<sequence>MQDFTATYSPEDNKLRLYSTQRLDADSYARVIQAGFRWAAKQQVFVAPMWTPEREDLLLELCEHIEPETTTVAERAAERRERFEDYGEHRRRDAESARARVDAITAHIPLGQPILVGHHSEGRARRDAQRIEQGMRRAIQASDTARYWDWRALGAERYVRLKTDSAVRHRRIRTLQAEQRKHQRTIAQAKADQQRWSAPALSTKDALQVAIVASVSQSFPLADYPRQPPASQYEGPMSLYAALKDEILDVAQAQRIALAQLQKLLTRAQRWLAHVTGRLEYEHAQQEPEPPGPAQQYELQAGGSVLVRGSWHTVHRVNRSAGRVVSLAINAPAAMHRTRTMKVGIEDISDYRAPTASEQRQAKAPPIVNYPGEGVLSVTAAQWRDTHRDYKGVHTAQASAEHGAYRCRMLMQHGASHQVYLSDKPRVARPAPPT</sequence>
<reference evidence="1 2" key="1">
    <citation type="submission" date="2016-03" db="EMBL/GenBank/DDBJ databases">
        <authorList>
            <consortium name="Pathogen Informatics"/>
        </authorList>
    </citation>
    <scope>NUCLEOTIDE SEQUENCE [LARGE SCALE GENOMIC DNA]</scope>
    <source>
        <strain evidence="1 2">NCTC13364</strain>
    </source>
</reference>
<dbReference type="Proteomes" id="UP000077037">
    <property type="component" value="Unassembled WGS sequence"/>
</dbReference>
<accession>A0A157QMI1</accession>
<name>A0A157QMI1_9BORD</name>
<protein>
    <submittedName>
        <fullName evidence="1">Domain of uncharacterized function (DUF3560)</fullName>
    </submittedName>
</protein>
<dbReference type="Pfam" id="PF12083">
    <property type="entry name" value="DUF3560"/>
    <property type="match status" value="1"/>
</dbReference>
<proteinExistence type="predicted"/>